<accession>A0ABU7EMI1</accession>
<evidence type="ECO:0000313" key="2">
    <source>
        <dbReference type="Proteomes" id="UP001352852"/>
    </source>
</evidence>
<proteinExistence type="predicted"/>
<name>A0ABU7EMI1_9TELE</name>
<sequence length="127" mass="14318">MDVANQLVAQGQFTVVKQPLGFIKVLQWLCECASNSSLSSWVTASQSASTLRRPGRMNHLSERVYVLQRQAAGRAACQSSCSFWIIMGMYPERNRDFPFFRKGERSQTSAIFIQILELNPVKLGSKE</sequence>
<comment type="caution">
    <text evidence="1">The sequence shown here is derived from an EMBL/GenBank/DDBJ whole genome shotgun (WGS) entry which is preliminary data.</text>
</comment>
<protein>
    <submittedName>
        <fullName evidence="1">Uncharacterized protein</fullName>
    </submittedName>
</protein>
<dbReference type="EMBL" id="JAHUTJ010060100">
    <property type="protein sequence ID" value="MED6288236.1"/>
    <property type="molecule type" value="Genomic_DNA"/>
</dbReference>
<gene>
    <name evidence="1" type="ORF">CHARACLAT_024538</name>
</gene>
<dbReference type="Proteomes" id="UP001352852">
    <property type="component" value="Unassembled WGS sequence"/>
</dbReference>
<reference evidence="1 2" key="1">
    <citation type="submission" date="2021-06" db="EMBL/GenBank/DDBJ databases">
        <authorList>
            <person name="Palmer J.M."/>
        </authorList>
    </citation>
    <scope>NUCLEOTIDE SEQUENCE [LARGE SCALE GENOMIC DNA]</scope>
    <source>
        <strain evidence="1 2">CL_MEX2019</strain>
        <tissue evidence="1">Muscle</tissue>
    </source>
</reference>
<keyword evidence="2" id="KW-1185">Reference proteome</keyword>
<evidence type="ECO:0000313" key="1">
    <source>
        <dbReference type="EMBL" id="MED6288236.1"/>
    </source>
</evidence>
<organism evidence="1 2">
    <name type="scientific">Characodon lateralis</name>
    <dbReference type="NCBI Taxonomy" id="208331"/>
    <lineage>
        <taxon>Eukaryota</taxon>
        <taxon>Metazoa</taxon>
        <taxon>Chordata</taxon>
        <taxon>Craniata</taxon>
        <taxon>Vertebrata</taxon>
        <taxon>Euteleostomi</taxon>
        <taxon>Actinopterygii</taxon>
        <taxon>Neopterygii</taxon>
        <taxon>Teleostei</taxon>
        <taxon>Neoteleostei</taxon>
        <taxon>Acanthomorphata</taxon>
        <taxon>Ovalentaria</taxon>
        <taxon>Atherinomorphae</taxon>
        <taxon>Cyprinodontiformes</taxon>
        <taxon>Goodeidae</taxon>
        <taxon>Characodon</taxon>
    </lineage>
</organism>